<evidence type="ECO:0000313" key="1">
    <source>
        <dbReference type="EMBL" id="MPM52831.1"/>
    </source>
</evidence>
<dbReference type="EMBL" id="VSSQ01014045">
    <property type="protein sequence ID" value="MPM52831.1"/>
    <property type="molecule type" value="Genomic_DNA"/>
</dbReference>
<sequence>MRLRLTVQRGQYDGGKERFRCLRQNGVGRVFHQNADPALASPHAEGTCQFDAVANTVLADQALQKFYNFPRAFQMTAASNADRNSHGGFSFRALPERQICNQDYSIDIIILIRRFVNSCTVLLPELPGGDNTK</sequence>
<comment type="caution">
    <text evidence="1">The sequence shown here is derived from an EMBL/GenBank/DDBJ whole genome shotgun (WGS) entry which is preliminary data.</text>
</comment>
<gene>
    <name evidence="1" type="ORF">SDC9_99594</name>
</gene>
<dbReference type="AlphaFoldDB" id="A0A645AKK6"/>
<organism evidence="1">
    <name type="scientific">bioreactor metagenome</name>
    <dbReference type="NCBI Taxonomy" id="1076179"/>
    <lineage>
        <taxon>unclassified sequences</taxon>
        <taxon>metagenomes</taxon>
        <taxon>ecological metagenomes</taxon>
    </lineage>
</organism>
<reference evidence="1" key="1">
    <citation type="submission" date="2019-08" db="EMBL/GenBank/DDBJ databases">
        <authorList>
            <person name="Kucharzyk K."/>
            <person name="Murdoch R.W."/>
            <person name="Higgins S."/>
            <person name="Loffler F."/>
        </authorList>
    </citation>
    <scope>NUCLEOTIDE SEQUENCE</scope>
</reference>
<name>A0A645AKK6_9ZZZZ</name>
<accession>A0A645AKK6</accession>
<proteinExistence type="predicted"/>
<protein>
    <submittedName>
        <fullName evidence="1">Uncharacterized protein</fullName>
    </submittedName>
</protein>